<organism evidence="3 4">
    <name type="scientific">Candidatus Jorgensenbacteria bacterium CG23_combo_of_CG06-09_8_20_14_all_54_14</name>
    <dbReference type="NCBI Taxonomy" id="1974595"/>
    <lineage>
        <taxon>Bacteria</taxon>
        <taxon>Candidatus Joergenseniibacteriota</taxon>
    </lineage>
</organism>
<dbReference type="Gene3D" id="3.40.50.10890">
    <property type="match status" value="1"/>
</dbReference>
<dbReference type="InterPro" id="IPR036866">
    <property type="entry name" value="RibonucZ/Hydroxyglut_hydro"/>
</dbReference>
<reference evidence="3 4" key="1">
    <citation type="submission" date="2017-09" db="EMBL/GenBank/DDBJ databases">
        <title>Depth-based differentiation of microbial function through sediment-hosted aquifers and enrichment of novel symbionts in the deep terrestrial subsurface.</title>
        <authorList>
            <person name="Probst A.J."/>
            <person name="Ladd B."/>
            <person name="Jarett J.K."/>
            <person name="Geller-Mcgrath D.E."/>
            <person name="Sieber C.M."/>
            <person name="Emerson J.B."/>
            <person name="Anantharaman K."/>
            <person name="Thomas B.C."/>
            <person name="Malmstrom R."/>
            <person name="Stieglmeier M."/>
            <person name="Klingl A."/>
            <person name="Woyke T."/>
            <person name="Ryan C.M."/>
            <person name="Banfield J.F."/>
        </authorList>
    </citation>
    <scope>NUCLEOTIDE SEQUENCE [LARGE SCALE GENOMIC DNA]</scope>
    <source>
        <strain evidence="3">CG23_combo_of_CG06-09_8_20_14_all_54_14</strain>
    </source>
</reference>
<dbReference type="SMART" id="SM01027">
    <property type="entry name" value="Beta-Casp"/>
    <property type="match status" value="1"/>
</dbReference>
<keyword evidence="1" id="KW-0378">Hydrolase</keyword>
<dbReference type="Gene3D" id="3.60.15.10">
    <property type="entry name" value="Ribonuclease Z/Hydroxyacylglutathione hydrolase-like"/>
    <property type="match status" value="1"/>
</dbReference>
<evidence type="ECO:0000256" key="1">
    <source>
        <dbReference type="ARBA" id="ARBA00022801"/>
    </source>
</evidence>
<protein>
    <recommendedName>
        <fullName evidence="2">Beta-Casp domain-containing protein</fullName>
    </recommendedName>
</protein>
<name>A0A2G9ZA60_9BACT</name>
<dbReference type="InterPro" id="IPR011108">
    <property type="entry name" value="RMMBL"/>
</dbReference>
<dbReference type="GO" id="GO:0016787">
    <property type="term" value="F:hydrolase activity"/>
    <property type="evidence" value="ECO:0007669"/>
    <property type="project" value="UniProtKB-KW"/>
</dbReference>
<dbReference type="PANTHER" id="PTHR11203">
    <property type="entry name" value="CLEAVAGE AND POLYADENYLATION SPECIFICITY FACTOR FAMILY MEMBER"/>
    <property type="match status" value="1"/>
</dbReference>
<dbReference type="Pfam" id="PF07521">
    <property type="entry name" value="RMMBL"/>
    <property type="match status" value="1"/>
</dbReference>
<comment type="caution">
    <text evidence="3">The sequence shown here is derived from an EMBL/GenBank/DDBJ whole genome shotgun (WGS) entry which is preliminary data.</text>
</comment>
<dbReference type="InterPro" id="IPR022712">
    <property type="entry name" value="Beta_Casp"/>
</dbReference>
<dbReference type="EMBL" id="PCRZ01000016">
    <property type="protein sequence ID" value="PIP30036.1"/>
    <property type="molecule type" value="Genomic_DNA"/>
</dbReference>
<dbReference type="Proteomes" id="UP000228812">
    <property type="component" value="Unassembled WGS sequence"/>
</dbReference>
<feature type="domain" description="Beta-Casp" evidence="2">
    <location>
        <begin position="87"/>
        <end position="215"/>
    </location>
</feature>
<accession>A0A2G9ZA60</accession>
<dbReference type="Pfam" id="PF10996">
    <property type="entry name" value="Beta-Casp"/>
    <property type="match status" value="1"/>
</dbReference>
<evidence type="ECO:0000259" key="2">
    <source>
        <dbReference type="SMART" id="SM01027"/>
    </source>
</evidence>
<evidence type="ECO:0000313" key="3">
    <source>
        <dbReference type="EMBL" id="PIP30036.1"/>
    </source>
</evidence>
<dbReference type="PANTHER" id="PTHR11203:SF37">
    <property type="entry name" value="INTEGRATOR COMPLEX SUBUNIT 11"/>
    <property type="match status" value="1"/>
</dbReference>
<dbReference type="SUPFAM" id="SSF56281">
    <property type="entry name" value="Metallo-hydrolase/oxidoreductase"/>
    <property type="match status" value="1"/>
</dbReference>
<dbReference type="GO" id="GO:0004521">
    <property type="term" value="F:RNA endonuclease activity"/>
    <property type="evidence" value="ECO:0007669"/>
    <property type="project" value="TreeGrafter"/>
</dbReference>
<feature type="non-terminal residue" evidence="3">
    <location>
        <position position="1"/>
    </location>
</feature>
<proteinExistence type="predicted"/>
<dbReference type="AlphaFoldDB" id="A0A2G9ZA60"/>
<evidence type="ECO:0000313" key="4">
    <source>
        <dbReference type="Proteomes" id="UP000228812"/>
    </source>
</evidence>
<gene>
    <name evidence="3" type="ORF">COX26_00810</name>
</gene>
<dbReference type="InterPro" id="IPR050698">
    <property type="entry name" value="MBL"/>
</dbReference>
<sequence>ILGSAILAVEAEGKRVVFSGDLGNMPPSFINPRESIPGADYVLVESVYGARVHEDLADRRDALEDLIEETVKAGGVVLIPAFALERTQGLLYELNELVEHGRIPRVPIFVDSPLAIKLTAVYQKYASDPRYFGPAAIASLKRGDALFNFPGLRMSLTKEQSKEINSVPPPKVIIAGSGMSQGGRILHHEVRYLPDPKSSILFIGYQAEGSLGRKILEGAKTVKLLGEEVAVRAKVKQISGYSAHADQPQLLEWLRPMRLSAKKVFVVQGEEIEALPLAQKIRDELAMDAVVPTEGEVVNL</sequence>